<dbReference type="Pfam" id="PF08873">
    <property type="entry name" value="Phage_Mu_Gp37"/>
    <property type="match status" value="1"/>
</dbReference>
<gene>
    <name evidence="2" type="ORF">GHC57_09865</name>
</gene>
<dbReference type="AlphaFoldDB" id="A0A7X2D550"/>
<name>A0A7X2D550_9PROT</name>
<comment type="caution">
    <text evidence="2">The sequence shown here is derived from an EMBL/GenBank/DDBJ whole genome shotgun (WGS) entry which is preliminary data.</text>
</comment>
<proteinExistence type="predicted"/>
<feature type="region of interest" description="Disordered" evidence="1">
    <location>
        <begin position="177"/>
        <end position="204"/>
    </location>
</feature>
<accession>A0A7X2D550</accession>
<evidence type="ECO:0000313" key="3">
    <source>
        <dbReference type="Proteomes" id="UP000434582"/>
    </source>
</evidence>
<keyword evidence="3" id="KW-1185">Reference proteome</keyword>
<dbReference type="EMBL" id="WIVE01000027">
    <property type="protein sequence ID" value="MQX36820.1"/>
    <property type="molecule type" value="Genomic_DNA"/>
</dbReference>
<dbReference type="OrthoDB" id="7576583at2"/>
<dbReference type="Proteomes" id="UP000434582">
    <property type="component" value="Unassembled WGS sequence"/>
</dbReference>
<organism evidence="2 3">
    <name type="scientific">Roseospira navarrensis</name>
    <dbReference type="NCBI Taxonomy" id="140058"/>
    <lineage>
        <taxon>Bacteria</taxon>
        <taxon>Pseudomonadati</taxon>
        <taxon>Pseudomonadota</taxon>
        <taxon>Alphaproteobacteria</taxon>
        <taxon>Rhodospirillales</taxon>
        <taxon>Rhodospirillaceae</taxon>
        <taxon>Roseospira</taxon>
    </lineage>
</organism>
<dbReference type="RefSeq" id="WP_153343676.1">
    <property type="nucleotide sequence ID" value="NZ_WIVE01000027.1"/>
</dbReference>
<reference evidence="2 3" key="1">
    <citation type="submission" date="2019-10" db="EMBL/GenBank/DDBJ databases">
        <title>Draft whole-genome sequence of the purple nonsulfur photosynthetic bacterium Roseospira navarrensis DSM 15114.</title>
        <authorList>
            <person name="Kyndt J.A."/>
            <person name="Meyer T.E."/>
        </authorList>
    </citation>
    <scope>NUCLEOTIDE SEQUENCE [LARGE SCALE GENOMIC DNA]</scope>
    <source>
        <strain evidence="2 3">DSM 15114</strain>
    </source>
</reference>
<protein>
    <submittedName>
        <fullName evidence="2">DUF1834 family protein</fullName>
    </submittedName>
</protein>
<feature type="compositionally biased region" description="Basic and acidic residues" evidence="1">
    <location>
        <begin position="192"/>
        <end position="204"/>
    </location>
</feature>
<evidence type="ECO:0000313" key="2">
    <source>
        <dbReference type="EMBL" id="MQX36820.1"/>
    </source>
</evidence>
<sequence length="204" mass="22435">MIGAVEDAIIARLRAAADAGHLGYAWGALGTYRDELDEDVTAILRQRFPAAWVAFSRLDRHEDGRGELWRARYVVVVAARSGRNEHERRHGADDRVGAYQLAEDVCALLHDQALGLEIEPIQVEGVRPLLHTAARDQRLAAYGIDLTTAWTLASPPDADAMGEFLTFHGDWDLPVHGNVTPDADGHLPAPEADARDTIHRPEDP</sequence>
<dbReference type="InterPro" id="IPR014972">
    <property type="entry name" value="Phage_Mu_Gp37"/>
</dbReference>
<evidence type="ECO:0000256" key="1">
    <source>
        <dbReference type="SAM" id="MobiDB-lite"/>
    </source>
</evidence>